<dbReference type="Gene3D" id="3.90.230.10">
    <property type="entry name" value="Creatinase/methionine aminopeptidase superfamily"/>
    <property type="match status" value="1"/>
</dbReference>
<protein>
    <submittedName>
        <fullName evidence="3">M24 family metallopeptidase</fullName>
    </submittedName>
</protein>
<dbReference type="Pfam" id="PF00557">
    <property type="entry name" value="Peptidase_M24"/>
    <property type="match status" value="1"/>
</dbReference>
<dbReference type="InterPro" id="IPR000587">
    <property type="entry name" value="Creatinase_N"/>
</dbReference>
<dbReference type="Gene3D" id="3.40.350.10">
    <property type="entry name" value="Creatinase/prolidase N-terminal domain"/>
    <property type="match status" value="1"/>
</dbReference>
<dbReference type="Proteomes" id="UP000278746">
    <property type="component" value="Unassembled WGS sequence"/>
</dbReference>
<keyword evidence="4" id="KW-1185">Reference proteome</keyword>
<dbReference type="SUPFAM" id="SSF55920">
    <property type="entry name" value="Creatinase/aminopeptidase"/>
    <property type="match status" value="1"/>
</dbReference>
<gene>
    <name evidence="3" type="ORF">EBO34_00630</name>
</gene>
<proteinExistence type="predicted"/>
<dbReference type="EMBL" id="RHIB01000001">
    <property type="protein sequence ID" value="RNA68512.1"/>
    <property type="molecule type" value="Genomic_DNA"/>
</dbReference>
<dbReference type="InterPro" id="IPR029149">
    <property type="entry name" value="Creatin/AminoP/Spt16_N"/>
</dbReference>
<name>A0A3M7TU59_9BACI</name>
<feature type="domain" description="Peptidase M24" evidence="1">
    <location>
        <begin position="135"/>
        <end position="327"/>
    </location>
</feature>
<evidence type="ECO:0000313" key="3">
    <source>
        <dbReference type="EMBL" id="RNA68512.1"/>
    </source>
</evidence>
<dbReference type="Pfam" id="PF01321">
    <property type="entry name" value="Creatinase_N"/>
    <property type="match status" value="1"/>
</dbReference>
<reference evidence="3 4" key="1">
    <citation type="submission" date="2018-10" db="EMBL/GenBank/DDBJ databases">
        <title>Bacillus Keqinensis sp. nov., a moderately halophilic bacterium isolated from a saline-alkaline lake.</title>
        <authorList>
            <person name="Wang H."/>
        </authorList>
    </citation>
    <scope>NUCLEOTIDE SEQUENCE [LARGE SCALE GENOMIC DNA]</scope>
    <source>
        <strain evidence="3 4">KQ-3</strain>
    </source>
</reference>
<dbReference type="AlphaFoldDB" id="A0A3M7TU59"/>
<organism evidence="3 4">
    <name type="scientific">Alteribacter keqinensis</name>
    <dbReference type="NCBI Taxonomy" id="2483800"/>
    <lineage>
        <taxon>Bacteria</taxon>
        <taxon>Bacillati</taxon>
        <taxon>Bacillota</taxon>
        <taxon>Bacilli</taxon>
        <taxon>Bacillales</taxon>
        <taxon>Bacillaceae</taxon>
        <taxon>Alteribacter</taxon>
    </lineage>
</organism>
<dbReference type="InterPro" id="IPR050659">
    <property type="entry name" value="Peptidase_M24B"/>
</dbReference>
<accession>A0A3M7TU59</accession>
<dbReference type="SUPFAM" id="SSF53092">
    <property type="entry name" value="Creatinase/prolidase N-terminal domain"/>
    <property type="match status" value="1"/>
</dbReference>
<dbReference type="InterPro" id="IPR000994">
    <property type="entry name" value="Pept_M24"/>
</dbReference>
<feature type="domain" description="Creatinase N-terminal" evidence="2">
    <location>
        <begin position="3"/>
        <end position="107"/>
    </location>
</feature>
<dbReference type="RefSeq" id="WP_122896037.1">
    <property type="nucleotide sequence ID" value="NZ_RHIB01000001.1"/>
</dbReference>
<dbReference type="PANTHER" id="PTHR46112">
    <property type="entry name" value="AMINOPEPTIDASE"/>
    <property type="match status" value="1"/>
</dbReference>
<dbReference type="InterPro" id="IPR036005">
    <property type="entry name" value="Creatinase/aminopeptidase-like"/>
</dbReference>
<sequence length="365" mass="41447">MAIEQLQKWLAENNYEALLLSKRNNFSWITGGQRNYIVQSTDQGVASLLITLDRVHLITNNMEVKRIEEEELAHVTFQYEVHTCDWFEDEGEIIRQLTEGKKVASDSYFDDFRVVDEQLAAMRSTLTAKDEERYRTLCYETALAVERAARGAEPGMTEYEVASIVAHEVTRFGGTTQVVLVASDERIYEYRHPIPTDKVFRKHAMVVACVERGGLVANATRFVYVGEPPNELLENRTRLAKIDATMIHHTRPGAIVGNIIKKGIEEYANAGFPDDWKFLHQGGPTGYDSREYLATPKSQAKVRVNQPFTWNPALPGIKSEDTILVKENENHILTKTNEWPYLDVEVAGVIYSRPDLLIKQAAKQA</sequence>
<evidence type="ECO:0000313" key="4">
    <source>
        <dbReference type="Proteomes" id="UP000278746"/>
    </source>
</evidence>
<dbReference type="CDD" id="cd01066">
    <property type="entry name" value="APP_MetAP"/>
    <property type="match status" value="1"/>
</dbReference>
<evidence type="ECO:0000259" key="1">
    <source>
        <dbReference type="Pfam" id="PF00557"/>
    </source>
</evidence>
<comment type="caution">
    <text evidence="3">The sequence shown here is derived from an EMBL/GenBank/DDBJ whole genome shotgun (WGS) entry which is preliminary data.</text>
</comment>
<dbReference type="PANTHER" id="PTHR46112:SF2">
    <property type="entry name" value="XAA-PRO AMINOPEPTIDASE P-RELATED"/>
    <property type="match status" value="1"/>
</dbReference>
<evidence type="ECO:0000259" key="2">
    <source>
        <dbReference type="Pfam" id="PF01321"/>
    </source>
</evidence>
<dbReference type="OrthoDB" id="4850044at2"/>